<reference evidence="1" key="1">
    <citation type="submission" date="2018-05" db="EMBL/GenBank/DDBJ databases">
        <authorList>
            <person name="Lanie J.A."/>
            <person name="Ng W.-L."/>
            <person name="Kazmierczak K.M."/>
            <person name="Andrzejewski T.M."/>
            <person name="Davidsen T.M."/>
            <person name="Wayne K.J."/>
            <person name="Tettelin H."/>
            <person name="Glass J.I."/>
            <person name="Rusch D."/>
            <person name="Podicherti R."/>
            <person name="Tsui H.-C.T."/>
            <person name="Winkler M.E."/>
        </authorList>
    </citation>
    <scope>NUCLEOTIDE SEQUENCE</scope>
</reference>
<dbReference type="AlphaFoldDB" id="A0A381TUL7"/>
<protein>
    <submittedName>
        <fullName evidence="1">Uncharacterized protein</fullName>
    </submittedName>
</protein>
<organism evidence="1">
    <name type="scientific">marine metagenome</name>
    <dbReference type="NCBI Taxonomy" id="408172"/>
    <lineage>
        <taxon>unclassified sequences</taxon>
        <taxon>metagenomes</taxon>
        <taxon>ecological metagenomes</taxon>
    </lineage>
</organism>
<gene>
    <name evidence="1" type="ORF">METZ01_LOCUS72005</name>
</gene>
<evidence type="ECO:0000313" key="1">
    <source>
        <dbReference type="EMBL" id="SVA19151.1"/>
    </source>
</evidence>
<dbReference type="EMBL" id="UINC01005112">
    <property type="protein sequence ID" value="SVA19151.1"/>
    <property type="molecule type" value="Genomic_DNA"/>
</dbReference>
<proteinExistence type="predicted"/>
<name>A0A381TUL7_9ZZZZ</name>
<sequence length="68" mass="8044">MSHLQKKTKLHFDHLLLKLHEMNQQVAVPESMDYYALLDEMSAYYNLTAEELQTRGFRKAYRQAVEGL</sequence>
<accession>A0A381TUL7</accession>